<dbReference type="Proteomes" id="UP001378546">
    <property type="component" value="Chromosome"/>
</dbReference>
<name>A0ABM8CE25_9STRE</name>
<reference evidence="1 2" key="1">
    <citation type="submission" date="2022-11" db="EMBL/GenBank/DDBJ databases">
        <title>Complete genome sequence of alpha-hemolytic streptococci isolated from Japan.</title>
        <authorList>
            <person name="Morita M."/>
            <person name="Chang B."/>
            <person name="Akeda Y."/>
        </authorList>
    </citation>
    <scope>NUCLEOTIDE SEQUENCE [LARGE SCALE GENOMIC DNA]</scope>
    <source>
        <strain evidence="1 2">SP4011</strain>
    </source>
</reference>
<evidence type="ECO:0000313" key="1">
    <source>
        <dbReference type="EMBL" id="BDT63686.1"/>
    </source>
</evidence>
<accession>A0ABM8CE25</accession>
<gene>
    <name evidence="1" type="ORF">SP4011_01030</name>
</gene>
<evidence type="ECO:0000313" key="2">
    <source>
        <dbReference type="Proteomes" id="UP001378546"/>
    </source>
</evidence>
<sequence>MYQKASQLQDALQLLNEADLLRYRVGECEPGKNVEEVFISTPFFSIIEEQENDRKKQHPLFLFTSIPQISP</sequence>
<dbReference type="EMBL" id="AP026968">
    <property type="protein sequence ID" value="BDT63686.1"/>
    <property type="molecule type" value="Genomic_DNA"/>
</dbReference>
<organism evidence="1 2">
    <name type="scientific">Streptococcus parapneumoniae</name>
    <dbReference type="NCBI Taxonomy" id="2993430"/>
    <lineage>
        <taxon>Bacteria</taxon>
        <taxon>Bacillati</taxon>
        <taxon>Bacillota</taxon>
        <taxon>Bacilli</taxon>
        <taxon>Lactobacillales</taxon>
        <taxon>Streptococcaceae</taxon>
        <taxon>Streptococcus</taxon>
        <taxon>Streptococcus thalassemiae group</taxon>
    </lineage>
</organism>
<protein>
    <submittedName>
        <fullName evidence="1">Uncharacterized protein</fullName>
    </submittedName>
</protein>
<proteinExistence type="predicted"/>
<keyword evidence="2" id="KW-1185">Reference proteome</keyword>